<keyword evidence="3" id="KW-1185">Reference proteome</keyword>
<feature type="signal peptide" evidence="1">
    <location>
        <begin position="1"/>
        <end position="17"/>
    </location>
</feature>
<gene>
    <name evidence="2" type="ORF">Q8A64_10650</name>
</gene>
<protein>
    <submittedName>
        <fullName evidence="2">Uncharacterized protein</fullName>
    </submittedName>
</protein>
<dbReference type="RefSeq" id="WP_338436803.1">
    <property type="nucleotide sequence ID" value="NZ_JAUYVH010000005.1"/>
</dbReference>
<comment type="caution">
    <text evidence="2">The sequence shown here is derived from an EMBL/GenBank/DDBJ whole genome shotgun (WGS) entry which is preliminary data.</text>
</comment>
<proteinExistence type="predicted"/>
<sequence>MKAFQLLFILISAAAVAPCAAQSRYSDRIEQAVRLAAPPERKIRTLGHEWVWELEQAGVYSRSRPKQIRVGLPLMTLGDSGADLIATYASPSGASGDRRWMLFIHVPLD</sequence>
<evidence type="ECO:0000313" key="2">
    <source>
        <dbReference type="EMBL" id="MDQ9170869.1"/>
    </source>
</evidence>
<evidence type="ECO:0000313" key="3">
    <source>
        <dbReference type="Proteomes" id="UP001225596"/>
    </source>
</evidence>
<keyword evidence="1" id="KW-0732">Signal</keyword>
<reference evidence="2 3" key="1">
    <citation type="submission" date="2023-08" db="EMBL/GenBank/DDBJ databases">
        <title>Oxalobacteraceae gen .nov., isolated from river sludge outside the plant.</title>
        <authorList>
            <person name="Zhao S.Y."/>
        </authorList>
    </citation>
    <scope>NUCLEOTIDE SEQUENCE [LARGE SCALE GENOMIC DNA]</scope>
    <source>
        <strain evidence="2 3">R-40</strain>
    </source>
</reference>
<name>A0ABU1BS16_9BURK</name>
<accession>A0ABU1BS16</accession>
<evidence type="ECO:0000256" key="1">
    <source>
        <dbReference type="SAM" id="SignalP"/>
    </source>
</evidence>
<dbReference type="Proteomes" id="UP001225596">
    <property type="component" value="Unassembled WGS sequence"/>
</dbReference>
<organism evidence="2 3">
    <name type="scientific">Keguizhuia sedimenti</name>
    <dbReference type="NCBI Taxonomy" id="3064264"/>
    <lineage>
        <taxon>Bacteria</taxon>
        <taxon>Pseudomonadati</taxon>
        <taxon>Pseudomonadota</taxon>
        <taxon>Betaproteobacteria</taxon>
        <taxon>Burkholderiales</taxon>
        <taxon>Oxalobacteraceae</taxon>
        <taxon>Keguizhuia</taxon>
    </lineage>
</organism>
<dbReference type="EMBL" id="JAUYVH010000005">
    <property type="protein sequence ID" value="MDQ9170869.1"/>
    <property type="molecule type" value="Genomic_DNA"/>
</dbReference>
<feature type="chain" id="PRO_5047375200" evidence="1">
    <location>
        <begin position="18"/>
        <end position="109"/>
    </location>
</feature>